<protein>
    <submittedName>
        <fullName evidence="3">HpsJ family protein</fullName>
    </submittedName>
</protein>
<dbReference type="InterPro" id="IPR047709">
    <property type="entry name" value="HpsJ-like"/>
</dbReference>
<feature type="transmembrane region" description="Helical" evidence="2">
    <location>
        <begin position="16"/>
        <end position="37"/>
    </location>
</feature>
<keyword evidence="1" id="KW-0175">Coiled coil</keyword>
<organism evidence="3 4">
    <name type="scientific">Roseofilum capinflatum BLCC-M114</name>
    <dbReference type="NCBI Taxonomy" id="3022440"/>
    <lineage>
        <taxon>Bacteria</taxon>
        <taxon>Bacillati</taxon>
        <taxon>Cyanobacteriota</taxon>
        <taxon>Cyanophyceae</taxon>
        <taxon>Desertifilales</taxon>
        <taxon>Desertifilaceae</taxon>
        <taxon>Roseofilum</taxon>
        <taxon>Roseofilum capinflatum</taxon>
    </lineage>
</organism>
<proteinExistence type="predicted"/>
<keyword evidence="2" id="KW-1133">Transmembrane helix</keyword>
<gene>
    <name evidence="3" type="ORF">PMG25_06040</name>
</gene>
<evidence type="ECO:0000313" key="4">
    <source>
        <dbReference type="Proteomes" id="UP001235849"/>
    </source>
</evidence>
<evidence type="ECO:0000256" key="1">
    <source>
        <dbReference type="SAM" id="Coils"/>
    </source>
</evidence>
<dbReference type="EMBL" id="JAQOSO010000025">
    <property type="protein sequence ID" value="MDJ1173650.1"/>
    <property type="molecule type" value="Genomic_DNA"/>
</dbReference>
<feature type="coiled-coil region" evidence="1">
    <location>
        <begin position="114"/>
        <end position="141"/>
    </location>
</feature>
<sequence length="266" mass="29347">MKASSNPISPLASRSLQLVGLVMIVSFIIDILIIAIPPDLLSPQWRLSFTSQFIDRGVIPLVGVALLLGGVWIKESEGTSSSKQGMLRSAAVLVSLVLGLVYLLVVPLHSIDTVRSRNRALRSLDAQAQQAEEQLQAQLDNPQFQAGLDQRREQFRTQINTLISNEEQFQQALEEAPEEQAQLLQQFRDNPGAIDNFIDQQVDALPQRARSQIEQEKTQREERAQVTTLKSMSQSMNGALLAVGYLGIGLAGVQLGGGGKRKKRRR</sequence>
<name>A0ABT7B3B9_9CYAN</name>
<keyword evidence="4" id="KW-1185">Reference proteome</keyword>
<feature type="transmembrane region" description="Helical" evidence="2">
    <location>
        <begin position="57"/>
        <end position="73"/>
    </location>
</feature>
<keyword evidence="2" id="KW-0472">Membrane</keyword>
<keyword evidence="2" id="KW-0812">Transmembrane</keyword>
<dbReference type="RefSeq" id="WP_283766000.1">
    <property type="nucleotide sequence ID" value="NZ_JAQOSO010000025.1"/>
</dbReference>
<reference evidence="3 4" key="1">
    <citation type="submission" date="2023-01" db="EMBL/GenBank/DDBJ databases">
        <title>Novel diversity within Roseofilum (Cyanobacteria; Desertifilaceae) from marine benthic mats with descriptions of four novel species.</title>
        <authorList>
            <person name="Wang Y."/>
            <person name="Berthold D.E."/>
            <person name="Hu J."/>
            <person name="Lefler F.W."/>
            <person name="Laughinghouse H.D. IV."/>
        </authorList>
    </citation>
    <scope>NUCLEOTIDE SEQUENCE [LARGE SCALE GENOMIC DNA]</scope>
    <source>
        <strain evidence="3 4">BLCC-M114</strain>
    </source>
</reference>
<evidence type="ECO:0000256" key="2">
    <source>
        <dbReference type="SAM" id="Phobius"/>
    </source>
</evidence>
<comment type="caution">
    <text evidence="3">The sequence shown here is derived from an EMBL/GenBank/DDBJ whole genome shotgun (WGS) entry which is preliminary data.</text>
</comment>
<evidence type="ECO:0000313" key="3">
    <source>
        <dbReference type="EMBL" id="MDJ1173650.1"/>
    </source>
</evidence>
<accession>A0ABT7B3B9</accession>
<feature type="transmembrane region" description="Helical" evidence="2">
    <location>
        <begin position="238"/>
        <end position="257"/>
    </location>
</feature>
<dbReference type="Proteomes" id="UP001235849">
    <property type="component" value="Unassembled WGS sequence"/>
</dbReference>
<feature type="transmembrane region" description="Helical" evidence="2">
    <location>
        <begin position="85"/>
        <end position="105"/>
    </location>
</feature>
<dbReference type="NCBIfam" id="NF038305">
    <property type="entry name" value="HpsJ_fam"/>
    <property type="match status" value="1"/>
</dbReference>